<feature type="transmembrane region" description="Helical" evidence="3">
    <location>
        <begin position="411"/>
        <end position="428"/>
    </location>
</feature>
<dbReference type="InterPro" id="IPR041664">
    <property type="entry name" value="AAA_16"/>
</dbReference>
<dbReference type="InterPro" id="IPR003593">
    <property type="entry name" value="AAA+_ATPase"/>
</dbReference>
<dbReference type="SMART" id="SM00382">
    <property type="entry name" value="AAA"/>
    <property type="match status" value="1"/>
</dbReference>
<evidence type="ECO:0000256" key="4">
    <source>
        <dbReference type="SAM" id="SignalP"/>
    </source>
</evidence>
<feature type="transmembrane region" description="Helical" evidence="3">
    <location>
        <begin position="564"/>
        <end position="587"/>
    </location>
</feature>
<sequence>MRRSVMLDRCRAVLFLAALTAALSCPHRANAAPDGGSDASVGDAGADAAEAIDPAAAALRQTAQQVRDLVAGKLDARTSPSPLFDVRIDDDAAVDLEGKRLAAMLRDVDAAARKPKAAIDAGPPLWTARIELDRARLAFYSLPKPARESLLAEHTERQKALAPPPPSDADRREHDAEQERQKALQAARDARTEVERLVSEEYARLLEVQRAQTLFDKELAARKATITQGHEETLTWQRRAREARAPGAPAQTADRTYDDLRGTLRVARGQLDGALTALSSRHSDVPSAGPDPLADIESTVDEAASAREARSRVEAEARRLTAEEDRLRDARASQLLDEVDTLNRERLALLASLSPAKRDAITGFGEVGAEQAASEWRHLVLVLRYHRHAIGEWLLALREPARALGQSPGKSALLIVEWLLAIVAFSSVRRRTPQILASMHERAVSRDRIERLPVPSVATRAIAFVRQIHRPVEWLALAIVLSWLLPAAAVGILEVQLAAVSLQWILGGALAVNIVNALASDDGTAKRDDSAALRLRSLRLVGRVVVAFGLALVLTSRLVGEGTIYEWVLSTCWLASIPVFLVLVRWWRDVVFERASRTRKKSAFEQWVLQNRTGWKSFFAATAGGVHVFAQGAVRFVRTWIARFYLTRRVLAYLFRRELDKLGAERAELPTSPIPDATFEALGPDAGSSTFIATDLDERIEQVFARIRQGKGGIVLIVGERGMGKSTLLRRIHEQIPETVLVAVPTDGTSSLNAALESAPKALLLDDIQHLVKPVMGGLAPFDELLAMAIRHCASTTWVLALDEVLWLFLQRSRGRRPLFDDVVRLSPWPEEPIVELLRARTESSGLGPSFEHLLDKLPPNADEIDKQEALAERAGRYYRLLWDYAGGNPGVALHMWRRSLGMDEDGNAHVRFFQTLDISDLQRLPDSAVFVLRAVLQLAPARPADIMQATLLDAADVADTLRYALARGYVEEHGGRYTMTWTWFRAVTTFLQRRHLLVAPR</sequence>
<feature type="transmembrane region" description="Helical" evidence="3">
    <location>
        <begin position="540"/>
        <end position="558"/>
    </location>
</feature>
<evidence type="ECO:0000313" key="6">
    <source>
        <dbReference type="EMBL" id="WXB01021.1"/>
    </source>
</evidence>
<feature type="region of interest" description="Disordered" evidence="2">
    <location>
        <begin position="152"/>
        <end position="188"/>
    </location>
</feature>
<dbReference type="PROSITE" id="PS51257">
    <property type="entry name" value="PROKAR_LIPOPROTEIN"/>
    <property type="match status" value="1"/>
</dbReference>
<feature type="coiled-coil region" evidence="1">
    <location>
        <begin position="296"/>
        <end position="330"/>
    </location>
</feature>
<keyword evidence="3" id="KW-0472">Membrane</keyword>
<evidence type="ECO:0000256" key="3">
    <source>
        <dbReference type="SAM" id="Phobius"/>
    </source>
</evidence>
<keyword evidence="7" id="KW-1185">Reference proteome</keyword>
<dbReference type="SUPFAM" id="SSF52540">
    <property type="entry name" value="P-loop containing nucleoside triphosphate hydrolases"/>
    <property type="match status" value="1"/>
</dbReference>
<feature type="compositionally biased region" description="Basic and acidic residues" evidence="2">
    <location>
        <begin position="168"/>
        <end position="188"/>
    </location>
</feature>
<evidence type="ECO:0000256" key="2">
    <source>
        <dbReference type="SAM" id="MobiDB-lite"/>
    </source>
</evidence>
<dbReference type="Pfam" id="PF13191">
    <property type="entry name" value="AAA_16"/>
    <property type="match status" value="1"/>
</dbReference>
<keyword evidence="3" id="KW-0812">Transmembrane</keyword>
<organism evidence="6 7">
    <name type="scientific">Pendulispora rubella</name>
    <dbReference type="NCBI Taxonomy" id="2741070"/>
    <lineage>
        <taxon>Bacteria</taxon>
        <taxon>Pseudomonadati</taxon>
        <taxon>Myxococcota</taxon>
        <taxon>Myxococcia</taxon>
        <taxon>Myxococcales</taxon>
        <taxon>Sorangiineae</taxon>
        <taxon>Pendulisporaceae</taxon>
        <taxon>Pendulispora</taxon>
    </lineage>
</organism>
<name>A0ABZ2KTY2_9BACT</name>
<evidence type="ECO:0000259" key="5">
    <source>
        <dbReference type="SMART" id="SM00382"/>
    </source>
</evidence>
<feature type="signal peptide" evidence="4">
    <location>
        <begin position="1"/>
        <end position="31"/>
    </location>
</feature>
<reference evidence="6" key="1">
    <citation type="submission" date="2021-12" db="EMBL/GenBank/DDBJ databases">
        <title>Discovery of the Pendulisporaceae a myxobacterial family with distinct sporulation behavior and unique specialized metabolism.</title>
        <authorList>
            <person name="Garcia R."/>
            <person name="Popoff A."/>
            <person name="Bader C.D."/>
            <person name="Loehr J."/>
            <person name="Walesch S."/>
            <person name="Walt C."/>
            <person name="Boldt J."/>
            <person name="Bunk B."/>
            <person name="Haeckl F.J.F.P.J."/>
            <person name="Gunesch A.P."/>
            <person name="Birkelbach J."/>
            <person name="Nuebel U."/>
            <person name="Pietschmann T."/>
            <person name="Bach T."/>
            <person name="Mueller R."/>
        </authorList>
    </citation>
    <scope>NUCLEOTIDE SEQUENCE</scope>
    <source>
        <strain evidence="6">MSr11367</strain>
    </source>
</reference>
<dbReference type="Gene3D" id="3.40.50.300">
    <property type="entry name" value="P-loop containing nucleotide triphosphate hydrolases"/>
    <property type="match status" value="1"/>
</dbReference>
<proteinExistence type="predicted"/>
<dbReference type="InterPro" id="IPR027417">
    <property type="entry name" value="P-loop_NTPase"/>
</dbReference>
<keyword evidence="3" id="KW-1133">Transmembrane helix</keyword>
<dbReference type="RefSeq" id="WP_394830628.1">
    <property type="nucleotide sequence ID" value="NZ_CP089929.1"/>
</dbReference>
<feature type="chain" id="PRO_5046252798" evidence="4">
    <location>
        <begin position="32"/>
        <end position="1002"/>
    </location>
</feature>
<feature type="transmembrane region" description="Helical" evidence="3">
    <location>
        <begin position="499"/>
        <end position="519"/>
    </location>
</feature>
<protein>
    <submittedName>
        <fullName evidence="6">AAA family ATPase</fullName>
    </submittedName>
</protein>
<feature type="transmembrane region" description="Helical" evidence="3">
    <location>
        <begin position="474"/>
        <end position="493"/>
    </location>
</feature>
<dbReference type="Proteomes" id="UP001374803">
    <property type="component" value="Chromosome"/>
</dbReference>
<gene>
    <name evidence="6" type="ORF">LVJ94_29390</name>
</gene>
<accession>A0ABZ2KTY2</accession>
<evidence type="ECO:0000313" key="7">
    <source>
        <dbReference type="Proteomes" id="UP001374803"/>
    </source>
</evidence>
<feature type="domain" description="AAA+ ATPase" evidence="5">
    <location>
        <begin position="711"/>
        <end position="825"/>
    </location>
</feature>
<dbReference type="CDD" id="cd00009">
    <property type="entry name" value="AAA"/>
    <property type="match status" value="1"/>
</dbReference>
<evidence type="ECO:0000256" key="1">
    <source>
        <dbReference type="SAM" id="Coils"/>
    </source>
</evidence>
<keyword evidence="4" id="KW-0732">Signal</keyword>
<keyword evidence="1" id="KW-0175">Coiled coil</keyword>
<dbReference type="EMBL" id="CP089983">
    <property type="protein sequence ID" value="WXB01021.1"/>
    <property type="molecule type" value="Genomic_DNA"/>
</dbReference>